<gene>
    <name evidence="6" type="primary">Necator_chrI.g1585</name>
    <name evidence="6" type="ORF">RB195_005459</name>
</gene>
<keyword evidence="7" id="KW-1185">Reference proteome</keyword>
<proteinExistence type="predicted"/>
<dbReference type="Proteomes" id="UP001303046">
    <property type="component" value="Unassembled WGS sequence"/>
</dbReference>
<name>A0ABR1BQY2_NECAM</name>
<comment type="caution">
    <text evidence="6">The sequence shown here is derived from an EMBL/GenBank/DDBJ whole genome shotgun (WGS) entry which is preliminary data.</text>
</comment>
<evidence type="ECO:0000256" key="4">
    <source>
        <dbReference type="ARBA" id="ARBA00023136"/>
    </source>
</evidence>
<feature type="transmembrane region" description="Helical" evidence="5">
    <location>
        <begin position="150"/>
        <end position="173"/>
    </location>
</feature>
<keyword evidence="2 5" id="KW-0812">Transmembrane</keyword>
<evidence type="ECO:0000256" key="1">
    <source>
        <dbReference type="ARBA" id="ARBA00004141"/>
    </source>
</evidence>
<dbReference type="Gene3D" id="1.20.1250.20">
    <property type="entry name" value="MFS general substrate transporter like domains"/>
    <property type="match status" value="1"/>
</dbReference>
<evidence type="ECO:0008006" key="8">
    <source>
        <dbReference type="Google" id="ProtNLM"/>
    </source>
</evidence>
<keyword evidence="4 5" id="KW-0472">Membrane</keyword>
<dbReference type="SUPFAM" id="SSF103473">
    <property type="entry name" value="MFS general substrate transporter"/>
    <property type="match status" value="1"/>
</dbReference>
<dbReference type="EMBL" id="JAVFWL010000001">
    <property type="protein sequence ID" value="KAK6727790.1"/>
    <property type="molecule type" value="Genomic_DNA"/>
</dbReference>
<dbReference type="PANTHER" id="PTHR11662">
    <property type="entry name" value="SOLUTE CARRIER FAMILY 17"/>
    <property type="match status" value="1"/>
</dbReference>
<feature type="transmembrane region" description="Helical" evidence="5">
    <location>
        <begin position="28"/>
        <end position="54"/>
    </location>
</feature>
<dbReference type="InterPro" id="IPR050382">
    <property type="entry name" value="MFS_Na/Anion_cotransporter"/>
</dbReference>
<dbReference type="PANTHER" id="PTHR11662:SF442">
    <property type="entry name" value="MAJOR FACILITATOR SUPERFAMILY (MFS) PROFILE DOMAIN-CONTAINING PROTEIN"/>
    <property type="match status" value="1"/>
</dbReference>
<dbReference type="InterPro" id="IPR011701">
    <property type="entry name" value="MFS"/>
</dbReference>
<reference evidence="6 7" key="1">
    <citation type="submission" date="2023-08" db="EMBL/GenBank/DDBJ databases">
        <title>A Necator americanus chromosomal reference genome.</title>
        <authorList>
            <person name="Ilik V."/>
            <person name="Petrzelkova K.J."/>
            <person name="Pardy F."/>
            <person name="Fuh T."/>
            <person name="Niatou-Singa F.S."/>
            <person name="Gouil Q."/>
            <person name="Baker L."/>
            <person name="Ritchie M.E."/>
            <person name="Jex A.R."/>
            <person name="Gazzola D."/>
            <person name="Li H."/>
            <person name="Toshio Fujiwara R."/>
            <person name="Zhan B."/>
            <person name="Aroian R.V."/>
            <person name="Pafco B."/>
            <person name="Schwarz E.M."/>
        </authorList>
    </citation>
    <scope>NUCLEOTIDE SEQUENCE [LARGE SCALE GENOMIC DNA]</scope>
    <source>
        <strain evidence="6 7">Aroian</strain>
        <tissue evidence="6">Whole animal</tissue>
    </source>
</reference>
<feature type="transmembrane region" description="Helical" evidence="5">
    <location>
        <begin position="122"/>
        <end position="144"/>
    </location>
</feature>
<evidence type="ECO:0000256" key="3">
    <source>
        <dbReference type="ARBA" id="ARBA00022989"/>
    </source>
</evidence>
<evidence type="ECO:0000256" key="5">
    <source>
        <dbReference type="SAM" id="Phobius"/>
    </source>
</evidence>
<protein>
    <recommendedName>
        <fullName evidence="8">Major facilitator superfamily (MFS) profile domain-containing protein</fullName>
    </recommendedName>
</protein>
<keyword evidence="3 5" id="KW-1133">Transmembrane helix</keyword>
<evidence type="ECO:0000313" key="7">
    <source>
        <dbReference type="Proteomes" id="UP001303046"/>
    </source>
</evidence>
<evidence type="ECO:0000256" key="2">
    <source>
        <dbReference type="ARBA" id="ARBA00022692"/>
    </source>
</evidence>
<sequence>MATASTYQLPPPPALWSLQSARFHQMMLLGWMTMTIGCLRGSISMVIVCMITRAESAVLAVNESTTEAPWHRFFHRNHNTDLYAISLSVPEQSTIHSTYYFATLIGLFLSHFLIGRFHAKRILTFGLLLNSTGSILMPFLLIALPNWLTIVIVRALMGFGNGFVTPCSVYIVAKWFPSHEKITAITALFIGQSRKYGGVEEVSTCVPGLLHYILDALIQLTTDASTCFVEFGQHSFRLADARCYQYDVISKAQMV</sequence>
<feature type="transmembrane region" description="Helical" evidence="5">
    <location>
        <begin position="97"/>
        <end position="115"/>
    </location>
</feature>
<dbReference type="Pfam" id="PF07690">
    <property type="entry name" value="MFS_1"/>
    <property type="match status" value="1"/>
</dbReference>
<dbReference type="InterPro" id="IPR036259">
    <property type="entry name" value="MFS_trans_sf"/>
</dbReference>
<evidence type="ECO:0000313" key="6">
    <source>
        <dbReference type="EMBL" id="KAK6727790.1"/>
    </source>
</evidence>
<comment type="subcellular location">
    <subcellularLocation>
        <location evidence="1">Membrane</location>
        <topology evidence="1">Multi-pass membrane protein</topology>
    </subcellularLocation>
</comment>
<organism evidence="6 7">
    <name type="scientific">Necator americanus</name>
    <name type="common">Human hookworm</name>
    <dbReference type="NCBI Taxonomy" id="51031"/>
    <lineage>
        <taxon>Eukaryota</taxon>
        <taxon>Metazoa</taxon>
        <taxon>Ecdysozoa</taxon>
        <taxon>Nematoda</taxon>
        <taxon>Chromadorea</taxon>
        <taxon>Rhabditida</taxon>
        <taxon>Rhabditina</taxon>
        <taxon>Rhabditomorpha</taxon>
        <taxon>Strongyloidea</taxon>
        <taxon>Ancylostomatidae</taxon>
        <taxon>Bunostominae</taxon>
        <taxon>Necator</taxon>
    </lineage>
</organism>
<accession>A0ABR1BQY2</accession>